<dbReference type="NCBIfam" id="TIGR03864">
    <property type="entry name" value="PQQ_ABC_ATP"/>
    <property type="match status" value="1"/>
</dbReference>
<dbReference type="PANTHER" id="PTHR42711">
    <property type="entry name" value="ABC TRANSPORTER ATP-BINDING PROTEIN"/>
    <property type="match status" value="1"/>
</dbReference>
<gene>
    <name evidence="7" type="ORF">IQ782_08890</name>
</gene>
<dbReference type="Proteomes" id="UP000607796">
    <property type="component" value="Unassembled WGS sequence"/>
</dbReference>
<comment type="similarity">
    <text evidence="1">Belongs to the ABC transporter superfamily.</text>
</comment>
<evidence type="ECO:0000256" key="1">
    <source>
        <dbReference type="ARBA" id="ARBA00005417"/>
    </source>
</evidence>
<evidence type="ECO:0000313" key="8">
    <source>
        <dbReference type="Proteomes" id="UP000607796"/>
    </source>
</evidence>
<keyword evidence="5 7" id="KW-0067">ATP-binding</keyword>
<dbReference type="EMBL" id="JADFFK010000005">
    <property type="protein sequence ID" value="MBE9636951.1"/>
    <property type="molecule type" value="Genomic_DNA"/>
</dbReference>
<keyword evidence="3" id="KW-0536">Nodulation</keyword>
<dbReference type="RefSeq" id="WP_194134265.1">
    <property type="nucleotide sequence ID" value="NZ_JADFFK010000005.1"/>
</dbReference>
<comment type="caution">
    <text evidence="7">The sequence shown here is derived from an EMBL/GenBank/DDBJ whole genome shotgun (WGS) entry which is preliminary data.</text>
</comment>
<dbReference type="InterPro" id="IPR003593">
    <property type="entry name" value="AAA+_ATPase"/>
</dbReference>
<feature type="domain" description="ABC transporter" evidence="6">
    <location>
        <begin position="12"/>
        <end position="242"/>
    </location>
</feature>
<accession>A0ABR9X088</accession>
<dbReference type="GO" id="GO:0005524">
    <property type="term" value="F:ATP binding"/>
    <property type="evidence" value="ECO:0007669"/>
    <property type="project" value="UniProtKB-KW"/>
</dbReference>
<keyword evidence="4" id="KW-0547">Nucleotide-binding</keyword>
<organism evidence="7 8">
    <name type="scientific">Salipiger mangrovisoli</name>
    <dbReference type="NCBI Taxonomy" id="2865933"/>
    <lineage>
        <taxon>Bacteria</taxon>
        <taxon>Pseudomonadati</taxon>
        <taxon>Pseudomonadota</taxon>
        <taxon>Alphaproteobacteria</taxon>
        <taxon>Rhodobacterales</taxon>
        <taxon>Roseobacteraceae</taxon>
        <taxon>Salipiger</taxon>
    </lineage>
</organism>
<dbReference type="Pfam" id="PF00005">
    <property type="entry name" value="ABC_tran"/>
    <property type="match status" value="1"/>
</dbReference>
<evidence type="ECO:0000256" key="3">
    <source>
        <dbReference type="ARBA" id="ARBA00022458"/>
    </source>
</evidence>
<dbReference type="SMART" id="SM00382">
    <property type="entry name" value="AAA"/>
    <property type="match status" value="1"/>
</dbReference>
<dbReference type="PROSITE" id="PS50893">
    <property type="entry name" value="ABC_TRANSPORTER_2"/>
    <property type="match status" value="1"/>
</dbReference>
<evidence type="ECO:0000256" key="2">
    <source>
        <dbReference type="ARBA" id="ARBA00022448"/>
    </source>
</evidence>
<evidence type="ECO:0000256" key="4">
    <source>
        <dbReference type="ARBA" id="ARBA00022741"/>
    </source>
</evidence>
<dbReference type="InterPro" id="IPR003439">
    <property type="entry name" value="ABC_transporter-like_ATP-bd"/>
</dbReference>
<proteinExistence type="inferred from homology"/>
<dbReference type="PANTHER" id="PTHR42711:SF5">
    <property type="entry name" value="ABC TRANSPORTER ATP-BINDING PROTEIN NATA"/>
    <property type="match status" value="1"/>
</dbReference>
<evidence type="ECO:0000259" key="6">
    <source>
        <dbReference type="PROSITE" id="PS50893"/>
    </source>
</evidence>
<dbReference type="Gene3D" id="3.40.50.300">
    <property type="entry name" value="P-loop containing nucleotide triphosphate hydrolases"/>
    <property type="match status" value="1"/>
</dbReference>
<sequence length="247" mass="26606">MTEPTASAPPGLAVEHLSFGYGAELVLRDVTFSVEKRRFCALLGPNGAGKTSLFALLTRLAMPRAGRIGIDGLDLAGAPRAALSRMGIVFQQSTLDLDLSVRSNLSYYAALRGLYGRDAARRIDAALDRLGLRDRAGVKARELNGGHRRRTEIARALMHGPQLLLLDEPTVGLDPESRAEITRHVHALCETEGITVFWATHLVDEVAPGDDLVILHQGRVLARGVAAEVAGDRPLEAVFLDMTARSA</sequence>
<protein>
    <submittedName>
        <fullName evidence="7">ATP-binding cassette domain-containing protein</fullName>
    </submittedName>
</protein>
<evidence type="ECO:0000256" key="5">
    <source>
        <dbReference type="ARBA" id="ARBA00022840"/>
    </source>
</evidence>
<name>A0ABR9X088_9RHOB</name>
<dbReference type="InterPro" id="IPR027417">
    <property type="entry name" value="P-loop_NTPase"/>
</dbReference>
<dbReference type="InterPro" id="IPR050763">
    <property type="entry name" value="ABC_transporter_ATP-binding"/>
</dbReference>
<dbReference type="InterPro" id="IPR022467">
    <property type="entry name" value="ABC_transprt_ATP-bd_su_PQQ"/>
</dbReference>
<dbReference type="SUPFAM" id="SSF52540">
    <property type="entry name" value="P-loop containing nucleoside triphosphate hydrolases"/>
    <property type="match status" value="1"/>
</dbReference>
<evidence type="ECO:0000313" key="7">
    <source>
        <dbReference type="EMBL" id="MBE9636951.1"/>
    </source>
</evidence>
<keyword evidence="2" id="KW-0813">Transport</keyword>
<keyword evidence="8" id="KW-1185">Reference proteome</keyword>
<reference evidence="7 8" key="1">
    <citation type="journal article" date="2021" name="Int. J. Syst. Evol. Microbiol.">
        <title>Salipiger mangrovisoli sp. nov., isolated from mangrove soil and the proposal for the reclassification of Paraphaeobacter pallidus as Salipiger pallidus comb. nov.</title>
        <authorList>
            <person name="Du J."/>
            <person name="Liu Y."/>
            <person name="Pei T."/>
            <person name="Deng M.R."/>
            <person name="Zhu H."/>
        </authorList>
    </citation>
    <scope>NUCLEOTIDE SEQUENCE [LARGE SCALE GENOMIC DNA]</scope>
    <source>
        <strain evidence="7 8">6D45A</strain>
    </source>
</reference>